<organism evidence="2">
    <name type="scientific">Schaalia odontolytica</name>
    <dbReference type="NCBI Taxonomy" id="1660"/>
    <lineage>
        <taxon>Bacteria</taxon>
        <taxon>Bacillati</taxon>
        <taxon>Actinomycetota</taxon>
        <taxon>Actinomycetes</taxon>
        <taxon>Actinomycetales</taxon>
        <taxon>Actinomycetaceae</taxon>
        <taxon>Schaalia</taxon>
    </lineage>
</organism>
<dbReference type="AlphaFoldDB" id="A0A6N2QU82"/>
<keyword evidence="2" id="KW-0449">Lipoprotein</keyword>
<dbReference type="InterPro" id="IPR050490">
    <property type="entry name" value="Bact_solute-bd_prot1"/>
</dbReference>
<name>A0A6N2QU82_9ACTO</name>
<feature type="chain" id="PRO_5038712401" evidence="1">
    <location>
        <begin position="29"/>
        <end position="559"/>
    </location>
</feature>
<dbReference type="EMBL" id="CACRSM010000001">
    <property type="protein sequence ID" value="VYS71976.1"/>
    <property type="molecule type" value="Genomic_DNA"/>
</dbReference>
<protein>
    <submittedName>
        <fullName evidence="2">Lipoprotein LipO</fullName>
    </submittedName>
</protein>
<evidence type="ECO:0000256" key="1">
    <source>
        <dbReference type="SAM" id="SignalP"/>
    </source>
</evidence>
<evidence type="ECO:0000313" key="2">
    <source>
        <dbReference type="EMBL" id="VYS71976.1"/>
    </source>
</evidence>
<keyword evidence="1" id="KW-0732">Signal</keyword>
<dbReference type="Gene3D" id="3.40.190.10">
    <property type="entry name" value="Periplasmic binding protein-like II"/>
    <property type="match status" value="2"/>
</dbReference>
<dbReference type="PANTHER" id="PTHR43649">
    <property type="entry name" value="ARABINOSE-BINDING PROTEIN-RELATED"/>
    <property type="match status" value="1"/>
</dbReference>
<accession>A0A6N2QU82</accession>
<reference evidence="2" key="1">
    <citation type="submission" date="2019-11" db="EMBL/GenBank/DDBJ databases">
        <authorList>
            <person name="Feng L."/>
        </authorList>
    </citation>
    <scope>NUCLEOTIDE SEQUENCE</scope>
    <source>
        <strain evidence="2">AodontolyticusLFYP35</strain>
    </source>
</reference>
<sequence>MMKHSPVAPVLASALVAALALSACSKGASSDNTASDGRPVVTVQIVKDARTKPMSELKWTKDLETACGCSIKWLETAASSWDQQKSAALAAGDVADLTIAGFDSSDMAEFGSLFMDLTPELGNLPNVKKMFDAEPYSRIVSTNTKNQILGVGRSTVPLSANTGSHMFINKAWLDKLGLAVPTTWDELKTVLKAFKTQDPNGNGAADEIPLDFNKPGTNGFEGFNPNLFLSSEGITLSSDSSLGMYADKGTVKNYLTDERYKDFVKFMNELWSEGLIAQDAFTHDWSTYTGHAKGDGKTATVGMSWMWTPSDLFGSELGKQYITIPSLKAKDGQTTPVVWAWGGDSMAYGANQIVAKAEPANKEATLKLLDSFYTPEIGIQATYGAFGECVEKGADGTYTVLEPADKSKNAGDWQFTNSLADRAPVWINSEWKLKLPAEHTEVFPVDAVYNNDWSNIDLNSDVLYGNMPTTDEQADILSRNATGINQNAMAKFAQWVTKGGVDNEWDQYVADLEANHLAESIKVKQDIYDAYKAQMKQQGVDLNSMFKTQSVDKSAKFTK</sequence>
<feature type="signal peptide" evidence="1">
    <location>
        <begin position="1"/>
        <end position="28"/>
    </location>
</feature>
<proteinExistence type="predicted"/>
<dbReference type="PROSITE" id="PS51257">
    <property type="entry name" value="PROKAR_LIPOPROTEIN"/>
    <property type="match status" value="1"/>
</dbReference>
<dbReference type="SUPFAM" id="SSF53850">
    <property type="entry name" value="Periplasmic binding protein-like II"/>
    <property type="match status" value="1"/>
</dbReference>
<gene>
    <name evidence="2" type="primary">lipO</name>
    <name evidence="2" type="ORF">AOLFYP35_00007</name>
</gene>